<dbReference type="EMBL" id="FMZA01000007">
    <property type="protein sequence ID" value="SDC38814.1"/>
    <property type="molecule type" value="Genomic_DNA"/>
</dbReference>
<feature type="transmembrane region" description="Helical" evidence="6">
    <location>
        <begin position="33"/>
        <end position="53"/>
    </location>
</feature>
<keyword evidence="3 6" id="KW-0812">Transmembrane</keyword>
<evidence type="ECO:0000256" key="1">
    <source>
        <dbReference type="ARBA" id="ARBA00004651"/>
    </source>
</evidence>
<sequence>MVWVPLFIFFVQIAYVTLSTVRLIVLMKGHAKLAAAVSFFEVFIYMLGLATVLEHIDVWYNLVIYCLGFALGIYTGSLLEEKMAMGYVTVQVITRKEDSNIPSQLREAGFGVTSWVGEGLTGERLVLTVLTRRRRQKELVNYVKELDPNAFLVSYEPKTFLGGFWVRRTQ</sequence>
<reference evidence="9 10" key="1">
    <citation type="submission" date="2016-10" db="EMBL/GenBank/DDBJ databases">
        <authorList>
            <person name="de Groot N.N."/>
        </authorList>
    </citation>
    <scope>NUCLEOTIDE SEQUENCE [LARGE SCALE GENOMIC DNA]</scope>
    <source>
        <strain evidence="9 10">DSM 45514</strain>
    </source>
</reference>
<keyword evidence="4 6" id="KW-1133">Transmembrane helix</keyword>
<dbReference type="AlphaFoldDB" id="A0A1G6L6E6"/>
<feature type="transmembrane region" description="Helical" evidence="6">
    <location>
        <begin position="6"/>
        <end position="26"/>
    </location>
</feature>
<evidence type="ECO:0000256" key="5">
    <source>
        <dbReference type="ARBA" id="ARBA00023136"/>
    </source>
</evidence>
<organism evidence="9 10">
    <name type="scientific">Melghirimyces thermohalophilus</name>
    <dbReference type="NCBI Taxonomy" id="1236220"/>
    <lineage>
        <taxon>Bacteria</taxon>
        <taxon>Bacillati</taxon>
        <taxon>Bacillota</taxon>
        <taxon>Bacilli</taxon>
        <taxon>Bacillales</taxon>
        <taxon>Thermoactinomycetaceae</taxon>
        <taxon>Melghirimyces</taxon>
    </lineage>
</organism>
<evidence type="ECO:0000259" key="8">
    <source>
        <dbReference type="Pfam" id="PF18955"/>
    </source>
</evidence>
<dbReference type="HAMAP" id="MF_01515">
    <property type="entry name" value="UPF0316"/>
    <property type="match status" value="1"/>
</dbReference>
<accession>A0A1G6L6E6</accession>
<dbReference type="InterPro" id="IPR044035">
    <property type="entry name" value="DUF5698"/>
</dbReference>
<keyword evidence="2 6" id="KW-1003">Cell membrane</keyword>
<keyword evidence="5 6" id="KW-0472">Membrane</keyword>
<evidence type="ECO:0000256" key="3">
    <source>
        <dbReference type="ARBA" id="ARBA00022692"/>
    </source>
</evidence>
<dbReference type="CDD" id="cd16381">
    <property type="entry name" value="YitT_C_like_1"/>
    <property type="match status" value="1"/>
</dbReference>
<dbReference type="RefSeq" id="WP_245662163.1">
    <property type="nucleotide sequence ID" value="NZ_FMZA01000007.1"/>
</dbReference>
<keyword evidence="10" id="KW-1185">Reference proteome</keyword>
<evidence type="ECO:0000313" key="10">
    <source>
        <dbReference type="Proteomes" id="UP000199387"/>
    </source>
</evidence>
<proteinExistence type="inferred from homology"/>
<evidence type="ECO:0000256" key="2">
    <source>
        <dbReference type="ARBA" id="ARBA00022475"/>
    </source>
</evidence>
<evidence type="ECO:0000259" key="7">
    <source>
        <dbReference type="Pfam" id="PF10035"/>
    </source>
</evidence>
<dbReference type="Gene3D" id="3.30.70.120">
    <property type="match status" value="1"/>
</dbReference>
<dbReference type="Proteomes" id="UP000199387">
    <property type="component" value="Unassembled WGS sequence"/>
</dbReference>
<comment type="similarity">
    <text evidence="6">Belongs to the UPF0316 family.</text>
</comment>
<evidence type="ECO:0000256" key="6">
    <source>
        <dbReference type="HAMAP-Rule" id="MF_01515"/>
    </source>
</evidence>
<dbReference type="Pfam" id="PF10035">
    <property type="entry name" value="DUF2179"/>
    <property type="match status" value="1"/>
</dbReference>
<dbReference type="Pfam" id="PF18955">
    <property type="entry name" value="DUF5698"/>
    <property type="match status" value="1"/>
</dbReference>
<evidence type="ECO:0000256" key="4">
    <source>
        <dbReference type="ARBA" id="ARBA00022989"/>
    </source>
</evidence>
<comment type="subcellular location">
    <subcellularLocation>
        <location evidence="1 6">Cell membrane</location>
        <topology evidence="1 6">Multi-pass membrane protein</topology>
    </subcellularLocation>
</comment>
<gene>
    <name evidence="9" type="ORF">SAMN04488112_10772</name>
</gene>
<feature type="transmembrane region" description="Helical" evidence="6">
    <location>
        <begin position="59"/>
        <end position="79"/>
    </location>
</feature>
<feature type="domain" description="DUF2179" evidence="7">
    <location>
        <begin position="110"/>
        <end position="162"/>
    </location>
</feature>
<name>A0A1G6L6E6_9BACL</name>
<evidence type="ECO:0000313" key="9">
    <source>
        <dbReference type="EMBL" id="SDC38814.1"/>
    </source>
</evidence>
<dbReference type="GO" id="GO:0005886">
    <property type="term" value="C:plasma membrane"/>
    <property type="evidence" value="ECO:0007669"/>
    <property type="project" value="UniProtKB-SubCell"/>
</dbReference>
<protein>
    <recommendedName>
        <fullName evidence="6">UPF0316 protein SAMN04488112_10772</fullName>
    </recommendedName>
</protein>
<dbReference type="PANTHER" id="PTHR40060">
    <property type="entry name" value="UPF0316 PROTEIN YEBE"/>
    <property type="match status" value="1"/>
</dbReference>
<dbReference type="NCBIfam" id="NF003194">
    <property type="entry name" value="PRK04164.1-5"/>
    <property type="match status" value="1"/>
</dbReference>
<dbReference type="InterPro" id="IPR022930">
    <property type="entry name" value="UPF0316"/>
</dbReference>
<feature type="domain" description="DUF5698" evidence="8">
    <location>
        <begin position="20"/>
        <end position="76"/>
    </location>
</feature>
<dbReference type="PANTHER" id="PTHR40060:SF1">
    <property type="entry name" value="UPF0316 PROTEIN YEBE"/>
    <property type="match status" value="1"/>
</dbReference>
<dbReference type="InterPro" id="IPR015867">
    <property type="entry name" value="N-reg_PII/ATP_PRibTrfase_C"/>
</dbReference>
<dbReference type="InterPro" id="IPR019264">
    <property type="entry name" value="DUF2179"/>
</dbReference>